<name>A0A851HXA1_9GAMM</name>
<evidence type="ECO:0000313" key="1">
    <source>
        <dbReference type="EMBL" id="NWN92276.1"/>
    </source>
</evidence>
<dbReference type="EMBL" id="JABEVQ010000006">
    <property type="protein sequence ID" value="NWN92276.1"/>
    <property type="molecule type" value="Genomic_DNA"/>
</dbReference>
<evidence type="ECO:0000313" key="2">
    <source>
        <dbReference type="Proteomes" id="UP000536442"/>
    </source>
</evidence>
<protein>
    <submittedName>
        <fullName evidence="1">Uncharacterized protein</fullName>
    </submittedName>
</protein>
<organism evidence="1 2">
    <name type="scientific">Marinobacter adhaerens</name>
    <dbReference type="NCBI Taxonomy" id="1033846"/>
    <lineage>
        <taxon>Bacteria</taxon>
        <taxon>Pseudomonadati</taxon>
        <taxon>Pseudomonadota</taxon>
        <taxon>Gammaproteobacteria</taxon>
        <taxon>Pseudomonadales</taxon>
        <taxon>Marinobacteraceae</taxon>
        <taxon>Marinobacter</taxon>
    </lineage>
</organism>
<proteinExistence type="predicted"/>
<reference evidence="1 2" key="1">
    <citation type="submission" date="2020-03" db="EMBL/GenBank/DDBJ databases">
        <title>Metagenomic, metatranscriptomic, and metabolomic analyses revealed the key microbes and metabolic features during the fermentation of ganjang, Korean traditional soy sauce.</title>
        <authorList>
            <person name="Chun B.H."/>
            <person name="Jeon C.O."/>
        </authorList>
    </citation>
    <scope>NUCLEOTIDE SEQUENCE [LARGE SCALE GENOMIC DNA]</scope>
    <source>
        <strain evidence="1 2">KG14</strain>
    </source>
</reference>
<accession>A0A851HXA1</accession>
<comment type="caution">
    <text evidence="1">The sequence shown here is derived from an EMBL/GenBank/DDBJ whole genome shotgun (WGS) entry which is preliminary data.</text>
</comment>
<dbReference type="AlphaFoldDB" id="A0A851HXA1"/>
<keyword evidence="2" id="KW-1185">Reference proteome</keyword>
<sequence length="100" mass="11074">MKKRTGPDLAPMKIETERCPDCARGFAQGMFYKMPCITCAGVGRIKDGKALPEQDAITLLRITLNEQIDENRKLRLKISELRDGESGRGYGAGGSRYHGD</sequence>
<dbReference type="Proteomes" id="UP000536442">
    <property type="component" value="Unassembled WGS sequence"/>
</dbReference>
<gene>
    <name evidence="1" type="ORF">HLV39_12320</name>
</gene>